<dbReference type="SUPFAM" id="SSF48695">
    <property type="entry name" value="Multiheme cytochromes"/>
    <property type="match status" value="1"/>
</dbReference>
<feature type="signal peptide" evidence="2">
    <location>
        <begin position="1"/>
        <end position="22"/>
    </location>
</feature>
<reference evidence="4" key="2">
    <citation type="submission" date="2011-01" db="EMBL/GenBank/DDBJ databases">
        <title>The complete genome of Nitratifractor salsuginis DSM 16511.</title>
        <authorList>
            <consortium name="US DOE Joint Genome Institute (JGI-PGF)"/>
            <person name="Lucas S."/>
            <person name="Copeland A."/>
            <person name="Lapidus A."/>
            <person name="Bruce D."/>
            <person name="Goodwin L."/>
            <person name="Pitluck S."/>
            <person name="Kyrpides N."/>
            <person name="Mavromatis K."/>
            <person name="Ivanova N."/>
            <person name="Mikhailova N."/>
            <person name="Zeytun A."/>
            <person name="Detter J.C."/>
            <person name="Tapia R."/>
            <person name="Han C."/>
            <person name="Land M."/>
            <person name="Hauser L."/>
            <person name="Markowitz V."/>
            <person name="Cheng J.-F."/>
            <person name="Hugenholtz P."/>
            <person name="Woyke T."/>
            <person name="Wu D."/>
            <person name="Tindall B."/>
            <person name="Schuetze A."/>
            <person name="Brambilla E."/>
            <person name="Klenk H.-P."/>
            <person name="Eisen J.A."/>
        </authorList>
    </citation>
    <scope>NUCLEOTIDE SEQUENCE [LARGE SCALE GENOMIC DNA]</scope>
    <source>
        <strain evidence="4">DSM 16511 / JCM 12458 / E9I37-1</strain>
    </source>
</reference>
<dbReference type="HOGENOM" id="CLU_023565_0_0_7"/>
<dbReference type="GO" id="GO:0016491">
    <property type="term" value="F:oxidoreductase activity"/>
    <property type="evidence" value="ECO:0007669"/>
    <property type="project" value="TreeGrafter"/>
</dbReference>
<dbReference type="PANTHER" id="PTHR35038:SF8">
    <property type="entry name" value="C-TYPE POLYHEME CYTOCHROME OMCC"/>
    <property type="match status" value="1"/>
</dbReference>
<feature type="chain" id="PRO_5003215317" evidence="2">
    <location>
        <begin position="23"/>
        <end position="799"/>
    </location>
</feature>
<reference evidence="3 4" key="1">
    <citation type="journal article" date="2011" name="Stand. Genomic Sci.">
        <title>Complete genome sequence of Nitratifractor salsuginis type strain (E9I37-1).</title>
        <authorList>
            <person name="Anderson I."/>
            <person name="Sikorski J."/>
            <person name="Zeytun A."/>
            <person name="Nolan M."/>
            <person name="Lapidus A."/>
            <person name="Lucas S."/>
            <person name="Hammon N."/>
            <person name="Deshpande S."/>
            <person name="Cheng J.F."/>
            <person name="Tapia R."/>
            <person name="Han C."/>
            <person name="Goodwin L."/>
            <person name="Pitluck S."/>
            <person name="Liolios K."/>
            <person name="Pagani I."/>
            <person name="Ivanova N."/>
            <person name="Huntemann M."/>
            <person name="Mavromatis K."/>
            <person name="Ovchinikova G."/>
            <person name="Pati A."/>
            <person name="Chen A."/>
            <person name="Palaniappan K."/>
            <person name="Land M."/>
            <person name="Hauser L."/>
            <person name="Brambilla E.M."/>
            <person name="Ngatchou-Djao O.D."/>
            <person name="Rohde M."/>
            <person name="Tindall B.J."/>
            <person name="Goker M."/>
            <person name="Detter J.C."/>
            <person name="Woyke T."/>
            <person name="Bristow J."/>
            <person name="Eisen J.A."/>
            <person name="Markowitz V."/>
            <person name="Hugenholtz P."/>
            <person name="Klenk H.P."/>
            <person name="Kyrpides N.C."/>
        </authorList>
    </citation>
    <scope>NUCLEOTIDE SEQUENCE [LARGE SCALE GENOMIC DNA]</scope>
    <source>
        <strain evidence="4">DSM 16511 / JCM 12458 / E9I37-1</strain>
    </source>
</reference>
<accession>E6WZ95</accession>
<dbReference type="Gene3D" id="1.10.1130.10">
    <property type="entry name" value="Flavocytochrome C3, Chain A"/>
    <property type="match status" value="1"/>
</dbReference>
<name>E6WZ95_NITSE</name>
<dbReference type="eggNOG" id="COG3303">
    <property type="taxonomic scope" value="Bacteria"/>
</dbReference>
<protein>
    <submittedName>
        <fullName evidence="3">Uncharacterized protein</fullName>
    </submittedName>
</protein>
<proteinExistence type="predicted"/>
<dbReference type="KEGG" id="nsa:Nitsa_1356"/>
<gene>
    <name evidence="3" type="ordered locus">Nitsa_1356</name>
</gene>
<evidence type="ECO:0000256" key="2">
    <source>
        <dbReference type="SAM" id="SignalP"/>
    </source>
</evidence>
<keyword evidence="1 2" id="KW-0732">Signal</keyword>
<dbReference type="PANTHER" id="PTHR35038">
    <property type="entry name" value="DISSIMILATORY SULFITE REDUCTASE SIRA"/>
    <property type="match status" value="1"/>
</dbReference>
<keyword evidence="4" id="KW-1185">Reference proteome</keyword>
<evidence type="ECO:0000256" key="1">
    <source>
        <dbReference type="ARBA" id="ARBA00022729"/>
    </source>
</evidence>
<dbReference type="OrthoDB" id="9783375at2"/>
<evidence type="ECO:0000313" key="4">
    <source>
        <dbReference type="Proteomes" id="UP000008633"/>
    </source>
</evidence>
<sequence length="799" mass="87572">MVGNVKIALIAAIAGSTMMLSAAMHEKGTMTPPKSVSGGDSCVKCHQGIESIRDPKSDMMKQIVAMGKGMGDSGGCVVCHGGNPKAGTAEEAHKGAPKAHPGSLTAFVRDPGSYWIMDKTCGICHADTVANMKKALMATEAGKIQGNLHTWGTEPTMKVKFANYDIKDEDGKKPAWGTKEYKKYMVAMIDKYPDQFPTELKQLPMPPKSEADLTRKPGESEEAYQARVAYHASITYQRSDCQRCHIGVRGRKGRGDWRGMGCSACHIPYGNEGLYEGGDPTIDKKEHGHLLVHEIQGTRKAKVHVPSTGVTFSGIHPETCNSCHNRGKRIGVSYMGLMEQPYSSPLMPGGKAQLKTHGKRYKHIKEDLHFKAGMTCQDCHTSIDMHGDGTLYGSTLGQVEIECSDCHGTTRKFPWELQMGYGEKEFAMGAKKGPRGLSKKLPAWMRQGTVYKPMDGYLLTARGNPFGNVVKKGNKVIVHLASGKDLEVPLLKEKHMKNSYKSEAGKVAMDEIQAHMDKLECYSCHSDWAPQCYGCHVKVDYTKGKTKIDWIASGSTHFANGETSESVLGTKGKKQIGKAHETRSYLRWEDPILGINGEGLVTPIIPGCQVTYTIIGPDGSTVTLNKQARVKDNGQIVDAIDMSPVQPHTTGRKARTCESCHSNPKALGYGIQDGQFLTDQDKDLKVDLQDLATGKFASKHTTIQIKAIPGMNFDWSKVVDRKTGKQLVNVGSHWPASRALDKDIRDNMERTGVCMGCHKNMTNRKLWEKVNKTPGILSDKQHQEVMDKLLHAGAKAGMK</sequence>
<dbReference type="AlphaFoldDB" id="E6WZ95"/>
<organism evidence="3 4">
    <name type="scientific">Nitratifractor salsuginis (strain DSM 16511 / JCM 12458 / E9I37-1)</name>
    <dbReference type="NCBI Taxonomy" id="749222"/>
    <lineage>
        <taxon>Bacteria</taxon>
        <taxon>Pseudomonadati</taxon>
        <taxon>Campylobacterota</taxon>
        <taxon>Epsilonproteobacteria</taxon>
        <taxon>Campylobacterales</taxon>
        <taxon>Sulfurovaceae</taxon>
        <taxon>Nitratifractor</taxon>
    </lineage>
</organism>
<dbReference type="Proteomes" id="UP000008633">
    <property type="component" value="Chromosome"/>
</dbReference>
<dbReference type="STRING" id="749222.Nitsa_1356"/>
<dbReference type="InterPro" id="IPR051829">
    <property type="entry name" value="Multiheme_Cytochr_ET"/>
</dbReference>
<dbReference type="InterPro" id="IPR036280">
    <property type="entry name" value="Multihaem_cyt_sf"/>
</dbReference>
<dbReference type="RefSeq" id="WP_013554297.1">
    <property type="nucleotide sequence ID" value="NC_014935.1"/>
</dbReference>
<dbReference type="EMBL" id="CP002452">
    <property type="protein sequence ID" value="ADV46607.1"/>
    <property type="molecule type" value="Genomic_DNA"/>
</dbReference>
<evidence type="ECO:0000313" key="3">
    <source>
        <dbReference type="EMBL" id="ADV46607.1"/>
    </source>
</evidence>